<evidence type="ECO:0000256" key="2">
    <source>
        <dbReference type="ARBA" id="ARBA00004141"/>
    </source>
</evidence>
<dbReference type="InterPro" id="IPR050805">
    <property type="entry name" value="ATG15_Lipase"/>
</dbReference>
<evidence type="ECO:0000256" key="8">
    <source>
        <dbReference type="ARBA" id="ARBA00022692"/>
    </source>
</evidence>
<dbReference type="Proteomes" id="UP001578633">
    <property type="component" value="Chromosome 7"/>
</dbReference>
<dbReference type="Pfam" id="PF26363">
    <property type="entry name" value="Phospholipase-like"/>
    <property type="match status" value="1"/>
</dbReference>
<dbReference type="InterPro" id="IPR011701">
    <property type="entry name" value="MFS"/>
</dbReference>
<evidence type="ECO:0000256" key="13">
    <source>
        <dbReference type="ARBA" id="ARBA00022989"/>
    </source>
</evidence>
<dbReference type="SUPFAM" id="SSF53474">
    <property type="entry name" value="alpha/beta-Hydrolases"/>
    <property type="match status" value="1"/>
</dbReference>
<keyword evidence="22" id="KW-1185">Reference proteome</keyword>
<comment type="caution">
    <text evidence="21">The sequence shown here is derived from an EMBL/GenBank/DDBJ whole genome shotgun (WGS) entry which is preliminary data.</text>
</comment>
<keyword evidence="12" id="KW-0735">Signal-anchor</keyword>
<dbReference type="GeneID" id="96088085"/>
<evidence type="ECO:0000256" key="17">
    <source>
        <dbReference type="ARBA" id="ARBA00023180"/>
    </source>
</evidence>
<keyword evidence="8 19" id="KW-0812">Transmembrane</keyword>
<keyword evidence="17" id="KW-0325">Glycoprotein</keyword>
<dbReference type="EC" id="3.1.1.3" evidence="7"/>
<feature type="transmembrane region" description="Helical" evidence="19">
    <location>
        <begin position="235"/>
        <end position="255"/>
    </location>
</feature>
<protein>
    <recommendedName>
        <fullName evidence="7">triacylglycerol lipase</fullName>
        <ecNumber evidence="7">3.1.1.3</ecNumber>
    </recommendedName>
    <alternativeName>
        <fullName evidence="18">Autophagy-related protein 15</fullName>
    </alternativeName>
</protein>
<evidence type="ECO:0000256" key="10">
    <source>
        <dbReference type="ARBA" id="ARBA00022801"/>
    </source>
</evidence>
<dbReference type="Pfam" id="PF07690">
    <property type="entry name" value="MFS_1"/>
    <property type="match status" value="1"/>
</dbReference>
<feature type="transmembrane region" description="Helical" evidence="19">
    <location>
        <begin position="107"/>
        <end position="126"/>
    </location>
</feature>
<evidence type="ECO:0000256" key="14">
    <source>
        <dbReference type="ARBA" id="ARBA00023006"/>
    </source>
</evidence>
<dbReference type="EMBL" id="JBHGVX010000007">
    <property type="protein sequence ID" value="KAL1794342.1"/>
    <property type="molecule type" value="Genomic_DNA"/>
</dbReference>
<evidence type="ECO:0000256" key="3">
    <source>
        <dbReference type="ARBA" id="ARBA00004270"/>
    </source>
</evidence>
<keyword evidence="11" id="KW-0442">Lipid degradation</keyword>
<evidence type="ECO:0000256" key="9">
    <source>
        <dbReference type="ARBA" id="ARBA00022753"/>
    </source>
</evidence>
<feature type="transmembrane region" description="Helical" evidence="19">
    <location>
        <begin position="132"/>
        <end position="157"/>
    </location>
</feature>
<dbReference type="PANTHER" id="PTHR47175">
    <property type="entry name" value="LIPASE ATG15-RELATED"/>
    <property type="match status" value="1"/>
</dbReference>
<evidence type="ECO:0000313" key="21">
    <source>
        <dbReference type="EMBL" id="KAL1794342.1"/>
    </source>
</evidence>
<organism evidence="21 22">
    <name type="scientific">Alternaria dauci</name>
    <dbReference type="NCBI Taxonomy" id="48095"/>
    <lineage>
        <taxon>Eukaryota</taxon>
        <taxon>Fungi</taxon>
        <taxon>Dikarya</taxon>
        <taxon>Ascomycota</taxon>
        <taxon>Pezizomycotina</taxon>
        <taxon>Dothideomycetes</taxon>
        <taxon>Pleosporomycetidae</taxon>
        <taxon>Pleosporales</taxon>
        <taxon>Pleosporineae</taxon>
        <taxon>Pleosporaceae</taxon>
        <taxon>Alternaria</taxon>
        <taxon>Alternaria sect. Porri</taxon>
    </lineage>
</organism>
<dbReference type="InterPro" id="IPR036259">
    <property type="entry name" value="MFS_trans_sf"/>
</dbReference>
<keyword evidence="13 19" id="KW-1133">Transmembrane helix</keyword>
<evidence type="ECO:0000256" key="5">
    <source>
        <dbReference type="ARBA" id="ARBA00010701"/>
    </source>
</evidence>
<dbReference type="InterPro" id="IPR020846">
    <property type="entry name" value="MFS_dom"/>
</dbReference>
<keyword evidence="9" id="KW-0967">Endosome</keyword>
<keyword evidence="10" id="KW-0378">Hydrolase</keyword>
<dbReference type="SUPFAM" id="SSF103473">
    <property type="entry name" value="MFS general substrate transporter"/>
    <property type="match status" value="1"/>
</dbReference>
<evidence type="ECO:0000256" key="12">
    <source>
        <dbReference type="ARBA" id="ARBA00022968"/>
    </source>
</evidence>
<dbReference type="RefSeq" id="XP_069304926.1">
    <property type="nucleotide sequence ID" value="XM_069453945.1"/>
</dbReference>
<feature type="transmembrane region" description="Helical" evidence="19">
    <location>
        <begin position="261"/>
        <end position="281"/>
    </location>
</feature>
<keyword evidence="15" id="KW-0443">Lipid metabolism</keyword>
<keyword evidence="16 19" id="KW-0472">Membrane</keyword>
<evidence type="ECO:0000256" key="6">
    <source>
        <dbReference type="ARBA" id="ARBA00011137"/>
    </source>
</evidence>
<gene>
    <name evidence="21" type="ORF">ACET3X_007763</name>
</gene>
<feature type="transmembrane region" description="Helical" evidence="19">
    <location>
        <begin position="39"/>
        <end position="65"/>
    </location>
</feature>
<dbReference type="CDD" id="cd17502">
    <property type="entry name" value="MFS_Azr1_MDR_like"/>
    <property type="match status" value="1"/>
</dbReference>
<evidence type="ECO:0000256" key="16">
    <source>
        <dbReference type="ARBA" id="ARBA00023136"/>
    </source>
</evidence>
<feature type="transmembrane region" description="Helical" evidence="19">
    <location>
        <begin position="342"/>
        <end position="363"/>
    </location>
</feature>
<feature type="transmembrane region" description="Helical" evidence="19">
    <location>
        <begin position="164"/>
        <end position="183"/>
    </location>
</feature>
<keyword evidence="14" id="KW-0072">Autophagy</keyword>
<dbReference type="InterPro" id="IPR029058">
    <property type="entry name" value="AB_hydrolase_fold"/>
</dbReference>
<dbReference type="Gene3D" id="3.40.50.1820">
    <property type="entry name" value="alpha/beta hydrolase"/>
    <property type="match status" value="1"/>
</dbReference>
<evidence type="ECO:0000256" key="15">
    <source>
        <dbReference type="ARBA" id="ARBA00023098"/>
    </source>
</evidence>
<comment type="catalytic activity">
    <reaction evidence="1">
        <text>a triacylglycerol + H2O = a diacylglycerol + a fatty acid + H(+)</text>
        <dbReference type="Rhea" id="RHEA:12044"/>
        <dbReference type="ChEBI" id="CHEBI:15377"/>
        <dbReference type="ChEBI" id="CHEBI:15378"/>
        <dbReference type="ChEBI" id="CHEBI:17855"/>
        <dbReference type="ChEBI" id="CHEBI:18035"/>
        <dbReference type="ChEBI" id="CHEBI:28868"/>
        <dbReference type="EC" id="3.1.1.3"/>
    </reaction>
</comment>
<accession>A0ABR3UDS7</accession>
<dbReference type="Gene3D" id="1.20.1250.20">
    <property type="entry name" value="MFS general substrate transporter like domains"/>
    <property type="match status" value="1"/>
</dbReference>
<comment type="subcellular location">
    <subcellularLocation>
        <location evidence="4">Endosome</location>
        <location evidence="4">Multivesicular body membrane</location>
        <topology evidence="4">Single-pass type II membrane protein</topology>
    </subcellularLocation>
    <subcellularLocation>
        <location evidence="2">Membrane</location>
        <topology evidence="2">Multi-pass membrane protein</topology>
    </subcellularLocation>
    <subcellularLocation>
        <location evidence="3">Prevacuolar compartment membrane</location>
        <topology evidence="3">Single-pass type II membrane protein</topology>
    </subcellularLocation>
</comment>
<comment type="similarity">
    <text evidence="5">Belongs to the AB hydrolase superfamily. Lipase family.</text>
</comment>
<evidence type="ECO:0000256" key="7">
    <source>
        <dbReference type="ARBA" id="ARBA00013279"/>
    </source>
</evidence>
<reference evidence="21 22" key="1">
    <citation type="submission" date="2024-09" db="EMBL/GenBank/DDBJ databases">
        <title>T2T genomes of carrot and Alternaria dauci and their utility for understanding host-pathogen interaction during carrot leaf blight disease.</title>
        <authorList>
            <person name="Liu W."/>
            <person name="Xu S."/>
            <person name="Ou C."/>
            <person name="Liu X."/>
            <person name="Zhuang F."/>
            <person name="Deng X.W."/>
        </authorList>
    </citation>
    <scope>NUCLEOTIDE SEQUENCE [LARGE SCALE GENOMIC DNA]</scope>
    <source>
        <strain evidence="21 22">A2016</strain>
    </source>
</reference>
<dbReference type="PROSITE" id="PS50850">
    <property type="entry name" value="MFS"/>
    <property type="match status" value="1"/>
</dbReference>
<feature type="transmembrane region" description="Helical" evidence="19">
    <location>
        <begin position="302"/>
        <end position="322"/>
    </location>
</feature>
<evidence type="ECO:0000256" key="11">
    <source>
        <dbReference type="ARBA" id="ARBA00022963"/>
    </source>
</evidence>
<evidence type="ECO:0000256" key="18">
    <source>
        <dbReference type="ARBA" id="ARBA00029828"/>
    </source>
</evidence>
<feature type="domain" description="Major facilitator superfamily (MFS) profile" evidence="20">
    <location>
        <begin position="42"/>
        <end position="494"/>
    </location>
</feature>
<evidence type="ECO:0000259" key="20">
    <source>
        <dbReference type="PROSITE" id="PS50850"/>
    </source>
</evidence>
<evidence type="ECO:0000256" key="1">
    <source>
        <dbReference type="ARBA" id="ARBA00001024"/>
    </source>
</evidence>
<proteinExistence type="inferred from homology"/>
<dbReference type="PANTHER" id="PTHR47175:SF2">
    <property type="entry name" value="LIPASE ATG15-RELATED"/>
    <property type="match status" value="1"/>
</dbReference>
<evidence type="ECO:0000256" key="4">
    <source>
        <dbReference type="ARBA" id="ARBA00004343"/>
    </source>
</evidence>
<evidence type="ECO:0000313" key="22">
    <source>
        <dbReference type="Proteomes" id="UP001578633"/>
    </source>
</evidence>
<sequence>MMSGEPIELTSLGAAEAPKATAIPDTAAPTPQYPRGIRLVLITAGLILSIFLAALDSTIIATAIPSITTQFGSISNIAWYGSSYSITNTAFQSAWGKAYQYFNLKETFMCAIAVFEIGNVICATAPSSEVLIFGRIVAGMGGGGVMTGAFIIIAITAGPEYRSAYMGVLGVTFGCASVVGPLMGGALTDGPGWRYCFWISLPIGFAAALTMFLCFKNPEKPKDVPLREKLLNLDLNGAVLLSGCFLCFILAMHWIGIMPWTSARVVGSFVGFASLFICFAVNEYLMGSRSMVQFHLFKNRLVLANLLYAAFLAGAFFPLMYTLPIQFQAVDNNTASQSGIRLIPLVMGVSVFTMISNGLVTFWRHYKPFFLLGALFAVAGNTKIHSLDANTPIKDWVGFELLTATGVGLALQIPMIANQALVSADDLGAATSMSLFMENCGTVLFVASGEAAFTNGLLSSLARNLPQVDAKVVLDAGATQIRTLFSGHELEQVLGGYLDGYHGAGQSGPRARRLDVTPERFAVAGVDTHIGPFTIKTAPVKIERPALRGYNAQIPMSPMWVAEDVPGPDVTDKNTVISFANMSEDAYKVGRDDAGWMDVDGRYNSSVPFGWDDSGIRGHVFSDDTNSTIILAVKGTTVAMFEGDGTSVHDKENDNLYGSCCCGQGGTYLWRKVCDCQTGTYSCDEQCVKDELRKPNRYYAATVELYQEVIKLYPDANIMTTGHSLGGVLASLIGLQHGIPSVTFEAYPQALAAKRLGLPAAGDVAPLRKNTGGFHFGHTADPVYMGTCNGATSFCSIGGYAIDNVYMKYDEAAICQEEDVGTCQTPGWFGCKDKTTASTTTTTSVEPTSTCTSKGWFGKCHDDVPATTTPAMEAHAYWRTAATATQTAP</sequence>
<feature type="transmembrane region" description="Helical" evidence="19">
    <location>
        <begin position="195"/>
        <end position="215"/>
    </location>
</feature>
<evidence type="ECO:0000256" key="19">
    <source>
        <dbReference type="SAM" id="Phobius"/>
    </source>
</evidence>
<name>A0ABR3UDS7_9PLEO</name>
<comment type="subunit">
    <text evidence="6">Binds to both phosphatidylinositol (PI) and phosphatidylinositol 3,5-bisphosphate (PIP2).</text>
</comment>